<protein>
    <submittedName>
        <fullName evidence="1">Uncharacterized protein</fullName>
    </submittedName>
</protein>
<reference evidence="1 2" key="2">
    <citation type="journal article" date="2016" name="Microb. Ecol.">
        <title>Genome Characteristics of a Novel Type I Methanotroph (Sn10-6) Isolated from a Flooded Indian Rice Field.</title>
        <authorList>
            <person name="Rahalkar M.C."/>
            <person name="Pandit P.S."/>
            <person name="Dhakephalkar P.K."/>
            <person name="Pore S."/>
            <person name="Arora P."/>
            <person name="Kapse N."/>
        </authorList>
    </citation>
    <scope>NUCLEOTIDE SEQUENCE [LARGE SCALE GENOMIC DNA]</scope>
    <source>
        <strain evidence="1 2">Sn10-6</strain>
    </source>
</reference>
<gene>
    <name evidence="1" type="ORF">VZ94_00905</name>
</gene>
<evidence type="ECO:0000313" key="1">
    <source>
        <dbReference type="EMBL" id="KJV08008.1"/>
    </source>
</evidence>
<evidence type="ECO:0000313" key="2">
    <source>
        <dbReference type="Proteomes" id="UP000033684"/>
    </source>
</evidence>
<sequence>MTISKIKGLNEFLFDELIINQPVKPTISDGFIVPGYWATLAAYAKHKNITFDKLIFENPSHCSYSQAICLEKVLSNCDNYPYPRINSGANYSQLVLLNSVDDTDKATNTINNCIRHIFTNCNLPEFMHDLCNVVGDLHDNVWSHGKSTGFSMAQKWQDKSSCSYFFEFALADCGLGFLKELQSSSIGKHINTDKEAIEWCIIEGNSTKKCTNDDWKQSLPPDTIGSPMPNKIGKPKVSENHHLGLGLAKLVKLVNNYNGFLWLASGNCTLHIRDGQHFYSDSPHWKGVALACRFNTQQATQYKNNNTPDEAISSIEELMRYDYE</sequence>
<accession>A0A0F3IN72</accession>
<name>A0A0F3IN72_9GAMM</name>
<reference evidence="2" key="1">
    <citation type="submission" date="2015-03" db="EMBL/GenBank/DDBJ databases">
        <title>Draft genome sequence of a novel methanotroph (Sn10-6) isolated from flooded ricefield rhizosphere in India.</title>
        <authorList>
            <person name="Pandit P.S."/>
            <person name="Pore S.D."/>
            <person name="Arora P."/>
            <person name="Kapse N.G."/>
            <person name="Dhakephalkar P.K."/>
            <person name="Rahalkar M.C."/>
        </authorList>
    </citation>
    <scope>NUCLEOTIDE SEQUENCE [LARGE SCALE GENOMIC DNA]</scope>
    <source>
        <strain evidence="2">Sn10-6</strain>
    </source>
</reference>
<organism evidence="1 2">
    <name type="scientific">Methylocucumis oryzae</name>
    <dbReference type="NCBI Taxonomy" id="1632867"/>
    <lineage>
        <taxon>Bacteria</taxon>
        <taxon>Pseudomonadati</taxon>
        <taxon>Pseudomonadota</taxon>
        <taxon>Gammaproteobacteria</taxon>
        <taxon>Methylococcales</taxon>
        <taxon>Methylococcaceae</taxon>
        <taxon>Methylocucumis</taxon>
    </lineage>
</organism>
<dbReference type="RefSeq" id="WP_045777779.1">
    <property type="nucleotide sequence ID" value="NZ_LAJX01000007.1"/>
</dbReference>
<proteinExistence type="predicted"/>
<dbReference type="AlphaFoldDB" id="A0A0F3IN72"/>
<comment type="caution">
    <text evidence="1">The sequence shown here is derived from an EMBL/GenBank/DDBJ whole genome shotgun (WGS) entry which is preliminary data.</text>
</comment>
<dbReference type="OrthoDB" id="7017935at2"/>
<dbReference type="Proteomes" id="UP000033684">
    <property type="component" value="Unassembled WGS sequence"/>
</dbReference>
<keyword evidence="2" id="KW-1185">Reference proteome</keyword>
<dbReference type="EMBL" id="LAJX01000007">
    <property type="protein sequence ID" value="KJV08008.1"/>
    <property type="molecule type" value="Genomic_DNA"/>
</dbReference>